<feature type="transmembrane region" description="Helical" evidence="2">
    <location>
        <begin position="88"/>
        <end position="109"/>
    </location>
</feature>
<dbReference type="Proteomes" id="UP001304300">
    <property type="component" value="Chromosome"/>
</dbReference>
<keyword evidence="2" id="KW-1133">Transmembrane helix</keyword>
<dbReference type="KEGG" id="puo:RZN69_12740"/>
<proteinExistence type="inferred from homology"/>
<comment type="subcellular location">
    <subcellularLocation>
        <location evidence="2">Cell membrane</location>
        <topology evidence="2">Multi-pass membrane protein</topology>
    </subcellularLocation>
</comment>
<keyword evidence="4" id="KW-1185">Reference proteome</keyword>
<dbReference type="EMBL" id="CP136920">
    <property type="protein sequence ID" value="WOO39484.1"/>
    <property type="molecule type" value="Genomic_DNA"/>
</dbReference>
<feature type="transmembrane region" description="Helical" evidence="2">
    <location>
        <begin position="6"/>
        <end position="23"/>
    </location>
</feature>
<gene>
    <name evidence="3" type="ORF">RZN69_12740</name>
</gene>
<feature type="transmembrane region" description="Helical" evidence="2">
    <location>
        <begin position="148"/>
        <end position="169"/>
    </location>
</feature>
<keyword evidence="2" id="KW-0874">Quinone</keyword>
<dbReference type="PANTHER" id="PTHR33269:SF17">
    <property type="entry name" value="NADH-UBIQUINONE OXIDOREDUCTASE CHAIN 6"/>
    <property type="match status" value="1"/>
</dbReference>
<feature type="transmembrane region" description="Helical" evidence="2">
    <location>
        <begin position="57"/>
        <end position="76"/>
    </location>
</feature>
<keyword evidence="2" id="KW-1003">Cell membrane</keyword>
<keyword evidence="2" id="KW-0472">Membrane</keyword>
<comment type="catalytic activity">
    <reaction evidence="2">
        <text>a quinone + NADH + 5 H(+)(in) = a quinol + NAD(+) + 4 H(+)(out)</text>
        <dbReference type="Rhea" id="RHEA:57888"/>
        <dbReference type="ChEBI" id="CHEBI:15378"/>
        <dbReference type="ChEBI" id="CHEBI:24646"/>
        <dbReference type="ChEBI" id="CHEBI:57540"/>
        <dbReference type="ChEBI" id="CHEBI:57945"/>
        <dbReference type="ChEBI" id="CHEBI:132124"/>
    </reaction>
</comment>
<dbReference type="GO" id="GO:0008137">
    <property type="term" value="F:NADH dehydrogenase (ubiquinone) activity"/>
    <property type="evidence" value="ECO:0007669"/>
    <property type="project" value="UniProtKB-UniRule"/>
</dbReference>
<accession>A0AAQ3LCL0</accession>
<comment type="similarity">
    <text evidence="1 2">Belongs to the complex I subunit 6 family.</text>
</comment>
<organism evidence="3 4">
    <name type="scientific">Rubellicoccus peritrichatus</name>
    <dbReference type="NCBI Taxonomy" id="3080537"/>
    <lineage>
        <taxon>Bacteria</taxon>
        <taxon>Pseudomonadati</taxon>
        <taxon>Verrucomicrobiota</taxon>
        <taxon>Opitutia</taxon>
        <taxon>Puniceicoccales</taxon>
        <taxon>Cerasicoccaceae</taxon>
        <taxon>Rubellicoccus</taxon>
    </lineage>
</organism>
<evidence type="ECO:0000313" key="4">
    <source>
        <dbReference type="Proteomes" id="UP001304300"/>
    </source>
</evidence>
<dbReference type="Pfam" id="PF00499">
    <property type="entry name" value="Oxidored_q3"/>
    <property type="match status" value="1"/>
</dbReference>
<feature type="transmembrane region" description="Helical" evidence="2">
    <location>
        <begin position="30"/>
        <end position="51"/>
    </location>
</feature>
<dbReference type="AlphaFoldDB" id="A0AAQ3LCL0"/>
<dbReference type="PANTHER" id="PTHR33269">
    <property type="entry name" value="NADH-UBIQUINONE OXIDOREDUCTASE CHAIN 6"/>
    <property type="match status" value="1"/>
</dbReference>
<evidence type="ECO:0000313" key="3">
    <source>
        <dbReference type="EMBL" id="WOO39484.1"/>
    </source>
</evidence>
<dbReference type="GO" id="GO:0048038">
    <property type="term" value="F:quinone binding"/>
    <property type="evidence" value="ECO:0007669"/>
    <property type="project" value="UniProtKB-UniRule"/>
</dbReference>
<keyword evidence="2" id="KW-0520">NAD</keyword>
<dbReference type="GO" id="GO:0005886">
    <property type="term" value="C:plasma membrane"/>
    <property type="evidence" value="ECO:0007669"/>
    <property type="project" value="UniProtKB-SubCell"/>
</dbReference>
<dbReference type="Gene3D" id="1.20.120.1200">
    <property type="entry name" value="NADH-ubiquinone/plastoquinone oxidoreductase chain 6, subunit NuoJ"/>
    <property type="match status" value="1"/>
</dbReference>
<dbReference type="InterPro" id="IPR001457">
    <property type="entry name" value="NADH_UbQ/plastoQ_OxRdtase_su6"/>
</dbReference>
<evidence type="ECO:0000256" key="2">
    <source>
        <dbReference type="RuleBase" id="RU004429"/>
    </source>
</evidence>
<evidence type="ECO:0000256" key="1">
    <source>
        <dbReference type="ARBA" id="ARBA00005698"/>
    </source>
</evidence>
<keyword evidence="2" id="KW-0812">Transmembrane</keyword>
<sequence>MENFLFYLFSILTVMSALLVVVNRDAVNGAMFMILSLVGMAALFLLLEAYFIAILQILVYAGAVMVLFLFIIMLIDVEKTSKRMPDRITLVASLVGFGLLVFGCMYLFIDGDAQPLEAVKPLPEGATTDNVPFATASRSLGYLLFTKYMLPFQVTGFLLLIAMIGVIVVSKKISASGDAESERPKRA</sequence>
<dbReference type="InterPro" id="IPR042106">
    <property type="entry name" value="Nuo/plastoQ_OxRdtase_6_NuoJ"/>
</dbReference>
<reference evidence="3 4" key="1">
    <citation type="submission" date="2023-10" db="EMBL/GenBank/DDBJ databases">
        <title>Rubellicoccus peritrichatus gen. nov., sp. nov., isolated from an algae of coral reef tank.</title>
        <authorList>
            <person name="Luo J."/>
        </authorList>
    </citation>
    <scope>NUCLEOTIDE SEQUENCE [LARGE SCALE GENOMIC DNA]</scope>
    <source>
        <strain evidence="3 4">CR14</strain>
    </source>
</reference>
<dbReference type="EC" id="7.1.1.-" evidence="2"/>
<name>A0AAQ3LCL0_9BACT</name>
<protein>
    <recommendedName>
        <fullName evidence="2">NADH-quinone oxidoreductase subunit J</fullName>
        <ecNumber evidence="2">7.1.1.-</ecNumber>
    </recommendedName>
</protein>
<comment type="function">
    <text evidence="2">NDH-1 shuttles electrons from NADH, via FMN and iron-sulfur (Fe-S) centers, to quinones in the respiratory chain. Couples the redox reaction to proton translocation (for every two electrons transferred, four hydrogen ions are translocated across the cytoplasmic membrane), and thus conserves the redox energy in a proton gradient.</text>
</comment>